<organism evidence="2 3">
    <name type="scientific">Solibaculum intestinale</name>
    <dbReference type="NCBI Taxonomy" id="3133165"/>
    <lineage>
        <taxon>Bacteria</taxon>
        <taxon>Bacillati</taxon>
        <taxon>Bacillota</taxon>
        <taxon>Clostridia</taxon>
        <taxon>Eubacteriales</taxon>
        <taxon>Oscillospiraceae</taxon>
        <taxon>Solibaculum</taxon>
    </lineage>
</organism>
<dbReference type="Proteomes" id="UP001489509">
    <property type="component" value="Unassembled WGS sequence"/>
</dbReference>
<comment type="caution">
    <text evidence="2">The sequence shown here is derived from an EMBL/GenBank/DDBJ whole genome shotgun (WGS) entry which is preliminary data.</text>
</comment>
<feature type="transmembrane region" description="Helical" evidence="1">
    <location>
        <begin position="12"/>
        <end position="32"/>
    </location>
</feature>
<sequence>MKEKVLGLKEFVIVLLLACVETAIALVTAMPFAANLQLVYFLAPGLAGLINGIIYVLLVKKCPKIGTQFIIPMVYGLYFLFTGSVYVFVFFAILAVVNELIMLGGGYQSKIRPAIPHALTWMLNGMGSTLTMLLFRDSLVQSYVAMGMDAASADAAIASLEGFWLAPQNIAIALVAAAALSIAGYALGMKMLGKHFKPAGVA</sequence>
<dbReference type="NCBIfam" id="TIGR02185">
    <property type="entry name" value="Trep_Strep"/>
    <property type="match status" value="1"/>
</dbReference>
<evidence type="ECO:0000313" key="3">
    <source>
        <dbReference type="Proteomes" id="UP001489509"/>
    </source>
</evidence>
<gene>
    <name evidence="2" type="ORF">WMO26_09715</name>
</gene>
<keyword evidence="1" id="KW-0812">Transmembrane</keyword>
<feature type="transmembrane region" description="Helical" evidence="1">
    <location>
        <begin position="38"/>
        <end position="58"/>
    </location>
</feature>
<evidence type="ECO:0000313" key="2">
    <source>
        <dbReference type="EMBL" id="MEQ2441101.1"/>
    </source>
</evidence>
<feature type="transmembrane region" description="Helical" evidence="1">
    <location>
        <begin position="170"/>
        <end position="188"/>
    </location>
</feature>
<dbReference type="Pfam" id="PF09605">
    <property type="entry name" value="Trep_Strep"/>
    <property type="match status" value="1"/>
</dbReference>
<name>A0ABV1E3Q8_9FIRM</name>
<accession>A0ABV1E3Q8</accession>
<proteinExistence type="predicted"/>
<keyword evidence="1" id="KW-0472">Membrane</keyword>
<reference evidence="2 3" key="1">
    <citation type="submission" date="2024-03" db="EMBL/GenBank/DDBJ databases">
        <title>Human intestinal bacterial collection.</title>
        <authorList>
            <person name="Pauvert C."/>
            <person name="Hitch T.C.A."/>
            <person name="Clavel T."/>
        </authorList>
    </citation>
    <scope>NUCLEOTIDE SEQUENCE [LARGE SCALE GENOMIC DNA]</scope>
    <source>
        <strain evidence="2 3">CLA-JM-H44</strain>
    </source>
</reference>
<evidence type="ECO:0000256" key="1">
    <source>
        <dbReference type="SAM" id="Phobius"/>
    </source>
</evidence>
<dbReference type="RefSeq" id="WP_349219983.1">
    <property type="nucleotide sequence ID" value="NZ_JBBMFD010000017.1"/>
</dbReference>
<keyword evidence="3" id="KW-1185">Reference proteome</keyword>
<protein>
    <submittedName>
        <fullName evidence="2">MptD family putative ECF transporter S component</fullName>
    </submittedName>
</protein>
<dbReference type="InterPro" id="IPR011733">
    <property type="entry name" value="CHP02185_IM"/>
</dbReference>
<feature type="transmembrane region" description="Helical" evidence="1">
    <location>
        <begin position="70"/>
        <end position="94"/>
    </location>
</feature>
<dbReference type="EMBL" id="JBBMFD010000017">
    <property type="protein sequence ID" value="MEQ2441101.1"/>
    <property type="molecule type" value="Genomic_DNA"/>
</dbReference>
<keyword evidence="1" id="KW-1133">Transmembrane helix</keyword>